<keyword evidence="6" id="KW-0479">Metal-binding</keyword>
<keyword evidence="8" id="KW-0784">Thiamine biosynthesis</keyword>
<dbReference type="InterPro" id="IPR015168">
    <property type="entry name" value="SsuA/THI5"/>
</dbReference>
<dbReference type="Pfam" id="PF09084">
    <property type="entry name" value="NMT1"/>
    <property type="match status" value="1"/>
</dbReference>
<reference evidence="13" key="1">
    <citation type="submission" date="2024-06" db="EMBL/GenBank/DDBJ databases">
        <authorList>
            <person name="Li T."/>
            <person name="Gao R."/>
        </authorList>
    </citation>
    <scope>NUCLEOTIDE SEQUENCE</scope>
    <source>
        <strain evidence="13">ZPR3</strain>
        <plasmid evidence="13">unnamed4</plasmid>
    </source>
</reference>
<dbReference type="EMBL" id="CP157964">
    <property type="protein sequence ID" value="XBT97978.1"/>
    <property type="molecule type" value="Genomic_DNA"/>
</dbReference>
<dbReference type="InterPro" id="IPR027939">
    <property type="entry name" value="NMT1/THI5"/>
</dbReference>
<evidence type="ECO:0000256" key="6">
    <source>
        <dbReference type="ARBA" id="ARBA00022723"/>
    </source>
</evidence>
<evidence type="ECO:0000256" key="2">
    <source>
        <dbReference type="ARBA" id="ARBA00004948"/>
    </source>
</evidence>
<name>A0AAU7S6M4_9HYPH</name>
<evidence type="ECO:0000256" key="9">
    <source>
        <dbReference type="ARBA" id="ARBA00023004"/>
    </source>
</evidence>
<keyword evidence="13" id="KW-0614">Plasmid</keyword>
<comment type="catalytic activity">
    <reaction evidence="11">
        <text>N(6)-(pyridoxal phosphate)-L-lysyl-[4-amino-5-hydroxymethyl-2-methylpyrimidine phosphate synthase] + L-histidyl-[4-amino-5-hydroxymethyl-2-methylpyrimidine phosphate synthase] + 2 Fe(3+) + 4 H2O = L-lysyl-[4-amino-5-hydroxymethyl-2-methylpyrimidine phosphate synthase] + (2S)-2-amino-5-hydroxy-4-oxopentanoyl-[4-amino-5-hydroxymethyl-2-methylpyrimidine phosphate synthase] + 4-amino-2-methyl-5-(phosphooxymethyl)pyrimidine + 3-oxopropanoate + 2 Fe(2+) + 2 H(+)</text>
        <dbReference type="Rhea" id="RHEA:65756"/>
        <dbReference type="Rhea" id="RHEA-COMP:16892"/>
        <dbReference type="Rhea" id="RHEA-COMP:16893"/>
        <dbReference type="Rhea" id="RHEA-COMP:16894"/>
        <dbReference type="Rhea" id="RHEA-COMP:16895"/>
        <dbReference type="ChEBI" id="CHEBI:15377"/>
        <dbReference type="ChEBI" id="CHEBI:15378"/>
        <dbReference type="ChEBI" id="CHEBI:29033"/>
        <dbReference type="ChEBI" id="CHEBI:29034"/>
        <dbReference type="ChEBI" id="CHEBI:29969"/>
        <dbReference type="ChEBI" id="CHEBI:29979"/>
        <dbReference type="ChEBI" id="CHEBI:33190"/>
        <dbReference type="ChEBI" id="CHEBI:58354"/>
        <dbReference type="ChEBI" id="CHEBI:143915"/>
        <dbReference type="ChEBI" id="CHEBI:157692"/>
    </reaction>
    <physiologicalReaction direction="left-to-right" evidence="11">
        <dbReference type="Rhea" id="RHEA:65757"/>
    </physiologicalReaction>
</comment>
<dbReference type="GO" id="GO:0016740">
    <property type="term" value="F:transferase activity"/>
    <property type="evidence" value="ECO:0007669"/>
    <property type="project" value="UniProtKB-KW"/>
</dbReference>
<keyword evidence="7" id="KW-0663">Pyridoxal phosphate</keyword>
<dbReference type="RefSeq" id="WP_349963236.1">
    <property type="nucleotide sequence ID" value="NZ_CP157964.1"/>
</dbReference>
<dbReference type="Gene3D" id="3.40.190.10">
    <property type="entry name" value="Periplasmic binding protein-like II"/>
    <property type="match status" value="2"/>
</dbReference>
<dbReference type="PANTHER" id="PTHR31528">
    <property type="entry name" value="4-AMINO-5-HYDROXYMETHYL-2-METHYLPYRIMIDINE PHOSPHATE SYNTHASE THI11-RELATED"/>
    <property type="match status" value="1"/>
</dbReference>
<proteinExistence type="inferred from homology"/>
<evidence type="ECO:0000256" key="10">
    <source>
        <dbReference type="ARBA" id="ARBA00033171"/>
    </source>
</evidence>
<evidence type="ECO:0000256" key="8">
    <source>
        <dbReference type="ARBA" id="ARBA00022977"/>
    </source>
</evidence>
<evidence type="ECO:0000256" key="1">
    <source>
        <dbReference type="ARBA" id="ARBA00003469"/>
    </source>
</evidence>
<comment type="subunit">
    <text evidence="4">Homodimer.</text>
</comment>
<dbReference type="AlphaFoldDB" id="A0AAU7S6M4"/>
<feature type="domain" description="SsuA/THI5-like" evidence="12">
    <location>
        <begin position="40"/>
        <end position="250"/>
    </location>
</feature>
<keyword evidence="5" id="KW-0808">Transferase</keyword>
<evidence type="ECO:0000256" key="3">
    <source>
        <dbReference type="ARBA" id="ARBA00009406"/>
    </source>
</evidence>
<evidence type="ECO:0000256" key="5">
    <source>
        <dbReference type="ARBA" id="ARBA00022679"/>
    </source>
</evidence>
<comment type="pathway">
    <text evidence="2">Cofactor biosynthesis; thiamine diphosphate biosynthesis.</text>
</comment>
<evidence type="ECO:0000256" key="4">
    <source>
        <dbReference type="ARBA" id="ARBA00011738"/>
    </source>
</evidence>
<dbReference type="GO" id="GO:0046872">
    <property type="term" value="F:metal ion binding"/>
    <property type="evidence" value="ECO:0007669"/>
    <property type="project" value="UniProtKB-KW"/>
</dbReference>
<dbReference type="SUPFAM" id="SSF53850">
    <property type="entry name" value="Periplasmic binding protein-like II"/>
    <property type="match status" value="1"/>
</dbReference>
<comment type="similarity">
    <text evidence="3">Belongs to the NMT1/THI5 family.</text>
</comment>
<protein>
    <recommendedName>
        <fullName evidence="10">Thiamine pyrimidine synthase</fullName>
    </recommendedName>
</protein>
<sequence>MRSFKCTSSLVAAMIGFAGSVSSGYAEEAVSVRLRWVAQAQFAGVYVALEKGFYKEAGLDVTVNPGGPNVTAETMVASGADTFAVTGMTDAILFAREKNLPIITVGMTLPTSPYAFVAHDDAGINSVKDFAGKTMSAWFTGSQYQLFTVLTNAGLDPTKERVASQPFSMQPFIDRKYEISTVTTYNELLTLKEQNIPVKIFRADENGVRGQDGAIIASEKTVKEKPEIVQAFLNATLKGWKDAIINQDDAVNIVMKHGSGLKREHQAAMMAEYARMASSGDARTKGIGYVDIDASKAVNESLVKFKALKSPQDVNAAFTNQFWDKVPAEDKSL</sequence>
<accession>A0AAU7S6M4</accession>
<dbReference type="GO" id="GO:0009228">
    <property type="term" value="P:thiamine biosynthetic process"/>
    <property type="evidence" value="ECO:0007669"/>
    <property type="project" value="UniProtKB-KW"/>
</dbReference>
<evidence type="ECO:0000313" key="13">
    <source>
        <dbReference type="EMBL" id="XBT97978.1"/>
    </source>
</evidence>
<keyword evidence="9" id="KW-0408">Iron</keyword>
<evidence type="ECO:0000256" key="11">
    <source>
        <dbReference type="ARBA" id="ARBA00048179"/>
    </source>
</evidence>
<evidence type="ECO:0000259" key="12">
    <source>
        <dbReference type="Pfam" id="PF09084"/>
    </source>
</evidence>
<comment type="function">
    <text evidence="1">Responsible for the formation of the pyrimidine heterocycle in the thiamine biosynthesis pathway. Catalyzes the formation of hydroxymethylpyrimidine phosphate (HMP-P) from histidine and pyridoxal phosphate (PLP). The protein uses PLP and the active site histidine to form HMP-P, generating an inactive enzyme. The enzyme can only undergo a single turnover, which suggests it is a suicide enzyme.</text>
</comment>
<organism evidence="13">
    <name type="scientific">Rhizobium sp. ZPR3</name>
    <dbReference type="NCBI Taxonomy" id="3158967"/>
    <lineage>
        <taxon>Bacteria</taxon>
        <taxon>Pseudomonadati</taxon>
        <taxon>Pseudomonadota</taxon>
        <taxon>Alphaproteobacteria</taxon>
        <taxon>Hyphomicrobiales</taxon>
        <taxon>Rhizobiaceae</taxon>
        <taxon>Rhizobium/Agrobacterium group</taxon>
        <taxon>Rhizobium</taxon>
    </lineage>
</organism>
<dbReference type="PANTHER" id="PTHR31528:SF1">
    <property type="entry name" value="4-AMINO-5-HYDROXYMETHYL-2-METHYLPYRIMIDINE PHOSPHATE SYNTHASE THI11-RELATED"/>
    <property type="match status" value="1"/>
</dbReference>
<geneLocation type="plasmid" evidence="13">
    <name>unnamed4</name>
</geneLocation>
<gene>
    <name evidence="13" type="ORF">ABM479_34440</name>
</gene>
<evidence type="ECO:0000256" key="7">
    <source>
        <dbReference type="ARBA" id="ARBA00022898"/>
    </source>
</evidence>